<reference evidence="3" key="1">
    <citation type="journal article" date="2019" name="Int. J. Syst. Evol. Microbiol.">
        <title>The Global Catalogue of Microorganisms (GCM) 10K type strain sequencing project: providing services to taxonomists for standard genome sequencing and annotation.</title>
        <authorList>
            <consortium name="The Broad Institute Genomics Platform"/>
            <consortium name="The Broad Institute Genome Sequencing Center for Infectious Disease"/>
            <person name="Wu L."/>
            <person name="Ma J."/>
        </authorList>
    </citation>
    <scope>NUCLEOTIDE SEQUENCE [LARGE SCALE GENOMIC DNA]</scope>
    <source>
        <strain evidence="3">ICMP 6774ER</strain>
    </source>
</reference>
<comment type="caution">
    <text evidence="2">The sequence shown here is derived from an EMBL/GenBank/DDBJ whole genome shotgun (WGS) entry which is preliminary data.</text>
</comment>
<name>A0ABW4TC87_9ACTN</name>
<keyword evidence="3" id="KW-1185">Reference proteome</keyword>
<accession>A0ABW4TC87</accession>
<feature type="region of interest" description="Disordered" evidence="1">
    <location>
        <begin position="96"/>
        <end position="118"/>
    </location>
</feature>
<organism evidence="2 3">
    <name type="scientific">Nonomuraea mangrovi</name>
    <dbReference type="NCBI Taxonomy" id="2316207"/>
    <lineage>
        <taxon>Bacteria</taxon>
        <taxon>Bacillati</taxon>
        <taxon>Actinomycetota</taxon>
        <taxon>Actinomycetes</taxon>
        <taxon>Streptosporangiales</taxon>
        <taxon>Streptosporangiaceae</taxon>
        <taxon>Nonomuraea</taxon>
    </lineage>
</organism>
<proteinExistence type="predicted"/>
<sequence>MAGTIVLAALTACRPVESAQTSLAPPSFTASFDPLASVKDSILNAYRGMWRDFADAAHTADWNDPDIADHTTGDAEAKLRYGLFLASKKGQVVKGDPLSPFHRDAAGHRRVTESPLLT</sequence>
<dbReference type="EMBL" id="JBHUFV010000067">
    <property type="protein sequence ID" value="MFD1938396.1"/>
    <property type="molecule type" value="Genomic_DNA"/>
</dbReference>
<gene>
    <name evidence="2" type="ORF">ACFSKW_43680</name>
</gene>
<feature type="compositionally biased region" description="Basic and acidic residues" evidence="1">
    <location>
        <begin position="101"/>
        <end position="112"/>
    </location>
</feature>
<feature type="non-terminal residue" evidence="2">
    <location>
        <position position="118"/>
    </location>
</feature>
<evidence type="ECO:0000313" key="2">
    <source>
        <dbReference type="EMBL" id="MFD1938396.1"/>
    </source>
</evidence>
<dbReference type="Proteomes" id="UP001597368">
    <property type="component" value="Unassembled WGS sequence"/>
</dbReference>
<protein>
    <submittedName>
        <fullName evidence="2">Uncharacterized protein</fullName>
    </submittedName>
</protein>
<evidence type="ECO:0000313" key="3">
    <source>
        <dbReference type="Proteomes" id="UP001597368"/>
    </source>
</evidence>
<evidence type="ECO:0000256" key="1">
    <source>
        <dbReference type="SAM" id="MobiDB-lite"/>
    </source>
</evidence>